<reference evidence="1" key="1">
    <citation type="submission" date="2019-08" db="EMBL/GenBank/DDBJ databases">
        <authorList>
            <person name="Kucharzyk K."/>
            <person name="Murdoch R.W."/>
            <person name="Higgins S."/>
            <person name="Loffler F."/>
        </authorList>
    </citation>
    <scope>NUCLEOTIDE SEQUENCE</scope>
</reference>
<name>A0A645DY26_9ZZZZ</name>
<dbReference type="EMBL" id="VSSQ01041067">
    <property type="protein sequence ID" value="MPM94434.1"/>
    <property type="molecule type" value="Genomic_DNA"/>
</dbReference>
<organism evidence="1">
    <name type="scientific">bioreactor metagenome</name>
    <dbReference type="NCBI Taxonomy" id="1076179"/>
    <lineage>
        <taxon>unclassified sequences</taxon>
        <taxon>metagenomes</taxon>
        <taxon>ecological metagenomes</taxon>
    </lineage>
</organism>
<gene>
    <name evidence="1" type="ORF">SDC9_141580</name>
</gene>
<sequence length="180" mass="20274">MSNIDIQVLYTQEKQGTSKTGKTYQILEVTFKNLTMGGKAESKQLFDFVVDKSMWKTLVESKPGDTFTIEREKDKREGKYWDWVGIARQDNPPADSPAPAFIVNKTAPRSNYETPEERAIKQRYIIRQSCLNVAVQITPGSPPEAVVKMAKEFEDYVLSPFDTPTPAAISVGDMSDDIPF</sequence>
<evidence type="ECO:0000313" key="1">
    <source>
        <dbReference type="EMBL" id="MPM94434.1"/>
    </source>
</evidence>
<accession>A0A645DY26</accession>
<proteinExistence type="predicted"/>
<protein>
    <submittedName>
        <fullName evidence="1">Uncharacterized protein</fullName>
    </submittedName>
</protein>
<comment type="caution">
    <text evidence="1">The sequence shown here is derived from an EMBL/GenBank/DDBJ whole genome shotgun (WGS) entry which is preliminary data.</text>
</comment>
<dbReference type="AlphaFoldDB" id="A0A645DY26"/>